<name>A0AAV6TCK2_9ARAC</name>
<evidence type="ECO:0000313" key="2">
    <source>
        <dbReference type="EMBL" id="KAG8155633.1"/>
    </source>
</evidence>
<organism evidence="2 3">
    <name type="scientific">Oedothorax gibbosus</name>
    <dbReference type="NCBI Taxonomy" id="931172"/>
    <lineage>
        <taxon>Eukaryota</taxon>
        <taxon>Metazoa</taxon>
        <taxon>Ecdysozoa</taxon>
        <taxon>Arthropoda</taxon>
        <taxon>Chelicerata</taxon>
        <taxon>Arachnida</taxon>
        <taxon>Araneae</taxon>
        <taxon>Araneomorphae</taxon>
        <taxon>Entelegynae</taxon>
        <taxon>Araneoidea</taxon>
        <taxon>Linyphiidae</taxon>
        <taxon>Erigoninae</taxon>
        <taxon>Oedothorax</taxon>
    </lineage>
</organism>
<feature type="non-terminal residue" evidence="2">
    <location>
        <position position="1"/>
    </location>
</feature>
<feature type="region of interest" description="Disordered" evidence="1">
    <location>
        <begin position="137"/>
        <end position="157"/>
    </location>
</feature>
<dbReference type="Proteomes" id="UP000827092">
    <property type="component" value="Unassembled WGS sequence"/>
</dbReference>
<reference evidence="2 3" key="1">
    <citation type="journal article" date="2022" name="Nat. Ecol. Evol.">
        <title>A masculinizing supergene underlies an exaggerated male reproductive morph in a spider.</title>
        <authorList>
            <person name="Hendrickx F."/>
            <person name="De Corte Z."/>
            <person name="Sonet G."/>
            <person name="Van Belleghem S.M."/>
            <person name="Kostlbacher S."/>
            <person name="Vangestel C."/>
        </authorList>
    </citation>
    <scope>NUCLEOTIDE SEQUENCE [LARGE SCALE GENOMIC DNA]</scope>
    <source>
        <strain evidence="2">W744_W776</strain>
    </source>
</reference>
<accession>A0AAV6TCK2</accession>
<comment type="caution">
    <text evidence="2">The sequence shown here is derived from an EMBL/GenBank/DDBJ whole genome shotgun (WGS) entry which is preliminary data.</text>
</comment>
<dbReference type="AlphaFoldDB" id="A0AAV6TCK2"/>
<gene>
    <name evidence="2" type="ORF">JTE90_014068</name>
</gene>
<evidence type="ECO:0000313" key="3">
    <source>
        <dbReference type="Proteomes" id="UP000827092"/>
    </source>
</evidence>
<evidence type="ECO:0000256" key="1">
    <source>
        <dbReference type="SAM" id="MobiDB-lite"/>
    </source>
</evidence>
<keyword evidence="3" id="KW-1185">Reference proteome</keyword>
<feature type="compositionally biased region" description="Pro residues" evidence="1">
    <location>
        <begin position="147"/>
        <end position="157"/>
    </location>
</feature>
<dbReference type="EMBL" id="JAFNEN010007732">
    <property type="protein sequence ID" value="KAG8155633.1"/>
    <property type="molecule type" value="Genomic_DNA"/>
</dbReference>
<protein>
    <submittedName>
        <fullName evidence="2">Uncharacterized protein</fullName>
    </submittedName>
</protein>
<proteinExistence type="predicted"/>
<sequence>AQKRAPDTARDAVLFSEQRPYLPSRFQDTKSYKEKILFPGAPVDVSPVRLRFRLVPKGPSPCPVGNINPLPFRSAARQKTSMCLVSGDVSLGKGFSDPLWADALFNCCSHGNPFSPSVPKVFTLDFLLPQDLHRGRLQAGHPAPFKSTPPDPPTHAG</sequence>